<evidence type="ECO:0000313" key="3">
    <source>
        <dbReference type="EMBL" id="VVE46546.1"/>
    </source>
</evidence>
<proteinExistence type="predicted"/>
<evidence type="ECO:0000313" key="4">
    <source>
        <dbReference type="Proteomes" id="UP000333828"/>
    </source>
</evidence>
<dbReference type="PANTHER" id="PTHR37024:SF3">
    <property type="entry name" value="TYPE VI SECRETION SYSTEM PROTEIN TSSA"/>
    <property type="match status" value="1"/>
</dbReference>
<gene>
    <name evidence="3" type="ORF">PIN31115_04419</name>
</gene>
<feature type="domain" description="ImpA N-terminal" evidence="2">
    <location>
        <begin position="34"/>
        <end position="135"/>
    </location>
</feature>
<dbReference type="Pfam" id="PF16989">
    <property type="entry name" value="T6SS_VasJ"/>
    <property type="match status" value="1"/>
</dbReference>
<evidence type="ECO:0000256" key="1">
    <source>
        <dbReference type="SAM" id="MobiDB-lite"/>
    </source>
</evidence>
<organism evidence="3 4">
    <name type="scientific">Pandoraea iniqua</name>
    <dbReference type="NCBI Taxonomy" id="2508288"/>
    <lineage>
        <taxon>Bacteria</taxon>
        <taxon>Pseudomonadati</taxon>
        <taxon>Pseudomonadota</taxon>
        <taxon>Betaproteobacteria</taxon>
        <taxon>Burkholderiales</taxon>
        <taxon>Burkholderiaceae</taxon>
        <taxon>Pandoraea</taxon>
    </lineage>
</organism>
<accession>A0A5E4YCU0</accession>
<dbReference type="EMBL" id="CABPSI010000005">
    <property type="protein sequence ID" value="VVE46546.1"/>
    <property type="molecule type" value="Genomic_DNA"/>
</dbReference>
<reference evidence="3 4" key="1">
    <citation type="submission" date="2019-08" db="EMBL/GenBank/DDBJ databases">
        <authorList>
            <person name="Peeters C."/>
        </authorList>
    </citation>
    <scope>NUCLEOTIDE SEQUENCE [LARGE SCALE GENOMIC DNA]</scope>
    <source>
        <strain evidence="3 4">LMG 31115</strain>
    </source>
</reference>
<evidence type="ECO:0000259" key="2">
    <source>
        <dbReference type="Pfam" id="PF06812"/>
    </source>
</evidence>
<name>A0A5E4YCU0_9BURK</name>
<protein>
    <submittedName>
        <fullName evidence="3">Type VI secretion system ImpA domain-containing protein</fullName>
    </submittedName>
</protein>
<sequence>MGAGTAESSTSVGAVSDWRDVGAGGLPSGAVTIDLAQSAEFALAQAQMERLVKPCNEGGPDWARVIQCAVTVLGSQGKDLSMAVWLTVAGYRSQGLPGLAAGIHVLREVVVEHWGRLTPPPERMRARRNKIEWLMDVIIPWLGGDQATAQHSPLPAAVHQTLLDDWDAMGQFWSSHDDSAPAWHRLKPWLERVPTLEVRGLSETQASLDADQAGVLDGEGQGDASGSGQALDVHCSTNVDDDVERVAGVQLPADASPQRLRSAAATGLDAWGPFLKAGIIAAPSTPYFYRINRLSTWALIESAPQAYESRSRVPPPSDATATMLHAALVHGDAHAIVQFCESQLRQHPFWFDLNRHSAQALTRLGADDASGVVRLETASFLARIPGGASLLFVDDTPFVSDETLAWLGHSTNTPAPGASEGPLQRDPLDLAIQASREQTATSALELRLGALERLAAAQVSTREHFRVRMAQCELLNETGGGACLAWLMRPMVEQIRRHQLTIWEPELARRALALLAACSPWSESREPRPEVVSLAAMDLTRAWQVLSRVQA</sequence>
<dbReference type="Proteomes" id="UP000333828">
    <property type="component" value="Unassembled WGS sequence"/>
</dbReference>
<dbReference type="InterPro" id="IPR010657">
    <property type="entry name" value="ImpA_N"/>
</dbReference>
<dbReference type="Pfam" id="PF06812">
    <property type="entry name" value="ImpA_N"/>
    <property type="match status" value="1"/>
</dbReference>
<dbReference type="AlphaFoldDB" id="A0A5E4YCU0"/>
<dbReference type="InterPro" id="IPR017739">
    <property type="entry name" value="T6SS-assoc_VCA0119"/>
</dbReference>
<dbReference type="PANTHER" id="PTHR37024">
    <property type="entry name" value="TYPE VI SECRETION SYSTEM DUF2094 AND IMPA-RELATED DOMAIN PROTEIN"/>
    <property type="match status" value="1"/>
</dbReference>
<feature type="region of interest" description="Disordered" evidence="1">
    <location>
        <begin position="214"/>
        <end position="233"/>
    </location>
</feature>
<keyword evidence="4" id="KW-1185">Reference proteome</keyword>